<evidence type="ECO:0000313" key="3">
    <source>
        <dbReference type="EMBL" id="GAA0139465.1"/>
    </source>
</evidence>
<dbReference type="SUPFAM" id="SSF54928">
    <property type="entry name" value="RNA-binding domain, RBD"/>
    <property type="match status" value="1"/>
</dbReference>
<gene>
    <name evidence="3" type="ORF">LIER_01001</name>
</gene>
<dbReference type="Pfam" id="PF11835">
    <property type="entry name" value="RRM_8"/>
    <property type="match status" value="1"/>
</dbReference>
<comment type="caution">
    <text evidence="3">The sequence shown here is derived from an EMBL/GenBank/DDBJ whole genome shotgun (WGS) entry which is preliminary data.</text>
</comment>
<dbReference type="EMBL" id="BAABME010000091">
    <property type="protein sequence ID" value="GAA0139465.1"/>
    <property type="molecule type" value="Genomic_DNA"/>
</dbReference>
<dbReference type="InterPro" id="IPR035979">
    <property type="entry name" value="RBD_domain_sf"/>
</dbReference>
<feature type="domain" description="PTBP1-like RNA recognition motif 2" evidence="2">
    <location>
        <begin position="233"/>
        <end position="312"/>
    </location>
</feature>
<dbReference type="AlphaFoldDB" id="A0AAV3NJG2"/>
<dbReference type="Proteomes" id="UP001454036">
    <property type="component" value="Unassembled WGS sequence"/>
</dbReference>
<proteinExistence type="predicted"/>
<keyword evidence="4" id="KW-1185">Reference proteome</keyword>
<dbReference type="InterPro" id="IPR021790">
    <property type="entry name" value="PTBP1-like_RRM2"/>
</dbReference>
<organism evidence="3 4">
    <name type="scientific">Lithospermum erythrorhizon</name>
    <name type="common">Purple gromwell</name>
    <name type="synonym">Lithospermum officinale var. erythrorhizon</name>
    <dbReference type="NCBI Taxonomy" id="34254"/>
    <lineage>
        <taxon>Eukaryota</taxon>
        <taxon>Viridiplantae</taxon>
        <taxon>Streptophyta</taxon>
        <taxon>Embryophyta</taxon>
        <taxon>Tracheophyta</taxon>
        <taxon>Spermatophyta</taxon>
        <taxon>Magnoliopsida</taxon>
        <taxon>eudicotyledons</taxon>
        <taxon>Gunneridae</taxon>
        <taxon>Pentapetalae</taxon>
        <taxon>asterids</taxon>
        <taxon>lamiids</taxon>
        <taxon>Boraginales</taxon>
        <taxon>Boraginaceae</taxon>
        <taxon>Boraginoideae</taxon>
        <taxon>Lithospermeae</taxon>
        <taxon>Lithospermum</taxon>
    </lineage>
</organism>
<dbReference type="PANTHER" id="PTHR35309">
    <property type="match status" value="1"/>
</dbReference>
<dbReference type="InterPro" id="IPR012677">
    <property type="entry name" value="Nucleotide-bd_a/b_plait_sf"/>
</dbReference>
<feature type="region of interest" description="Disordered" evidence="1">
    <location>
        <begin position="47"/>
        <end position="74"/>
    </location>
</feature>
<protein>
    <recommendedName>
        <fullName evidence="2">PTBP1-like RNA recognition motif 2 domain-containing protein</fullName>
    </recommendedName>
</protein>
<dbReference type="Pfam" id="PF14249">
    <property type="entry name" value="Tocopherol_cycl"/>
    <property type="match status" value="1"/>
</dbReference>
<dbReference type="InterPro" id="IPR025893">
    <property type="entry name" value="Tocopherol_cyclase"/>
</dbReference>
<dbReference type="GO" id="GO:0009976">
    <property type="term" value="F:tocopherol cyclase activity"/>
    <property type="evidence" value="ECO:0007669"/>
    <property type="project" value="InterPro"/>
</dbReference>
<evidence type="ECO:0000256" key="1">
    <source>
        <dbReference type="SAM" id="MobiDB-lite"/>
    </source>
</evidence>
<dbReference type="GO" id="GO:0003676">
    <property type="term" value="F:nucleic acid binding"/>
    <property type="evidence" value="ECO:0007669"/>
    <property type="project" value="InterPro"/>
</dbReference>
<evidence type="ECO:0000259" key="2">
    <source>
        <dbReference type="Pfam" id="PF11835"/>
    </source>
</evidence>
<evidence type="ECO:0000313" key="4">
    <source>
        <dbReference type="Proteomes" id="UP001454036"/>
    </source>
</evidence>
<sequence length="661" mass="75326">MEVLTFPSLLNSIPFHLTKPLYPNSTTPLKSTNSLHAFSVTNSIVQTREPDNKPPVNPVYKPTSSNRPLRTPHSGYHFDGSTRKFFEGWYFKVSIPECRQSFCFMYSVENPAFRRRLSRLEEVQHGPRFTGVGAQILGADDKYICQYQEESENFWGNRHELMLGNTFVAQKTPPTKEVPPQEFNQRVLEGFQVTPLWNQGFICDDGRTILRPALLSLDFPILRSMAAHTTNNGFSKVLKGVITYPCYPITEEVLHQVFDSYGDVEILRITPYGDYIEAELHYQSIYKAITASIWLQGRCIYADCCQLSIEFATESKYVVGHKDVCTSQLDDLLSPPTTISDTDIIGDQLESSFQLEEVHIVHAEDVFAELLEREDNDDVDNNEDIHGIFNFDPHVPNSNYIPESENVNFDVEPLIFESDKSILCEMDENRISAPKVFDEMSDSDGDDYLIKNQLGVVSYDKAPLHFELGGSDSPKLDWETIYVSELFDEWPQKEDNDHHVAVGVLYDVYDDDIQLPFASSANNIQGDELLNSGNKEDISGIHLDLDITNWLHISPPNSPNPSAVKWLKSLSKDDFMKLNKECPETSKVYDTRVELHCYHMVIWSFVEAQWDPGIIWRISGLNLSNIWLSMMNVDNASLNSFVYVIGVDAQFQEIKEAVESL</sequence>
<dbReference type="Gene3D" id="3.30.70.330">
    <property type="match status" value="1"/>
</dbReference>
<reference evidence="3 4" key="1">
    <citation type="submission" date="2024-01" db="EMBL/GenBank/DDBJ databases">
        <title>The complete chloroplast genome sequence of Lithospermum erythrorhizon: insights into the phylogenetic relationship among Boraginaceae species and the maternal lineages of purple gromwells.</title>
        <authorList>
            <person name="Okada T."/>
            <person name="Watanabe K."/>
        </authorList>
    </citation>
    <scope>NUCLEOTIDE SEQUENCE [LARGE SCALE GENOMIC DNA]</scope>
</reference>
<name>A0AAV3NJG2_LITER</name>
<accession>A0AAV3NJG2</accession>
<dbReference type="PANTHER" id="PTHR35309:SF2">
    <property type="entry name" value="TOCOPHEROL CYCLASE, CHLOROPLASTIC"/>
    <property type="match status" value="1"/>
</dbReference>